<dbReference type="EMBL" id="CAJNOR010021027">
    <property type="protein sequence ID" value="CAF1690992.1"/>
    <property type="molecule type" value="Genomic_DNA"/>
</dbReference>
<dbReference type="AlphaFoldDB" id="A0A816HPL0"/>
<dbReference type="OrthoDB" id="9970023at2759"/>
<dbReference type="EMBL" id="CAJNOJ010002622">
    <property type="protein sequence ID" value="CAF1560781.1"/>
    <property type="molecule type" value="Genomic_DNA"/>
</dbReference>
<dbReference type="Proteomes" id="UP000663828">
    <property type="component" value="Unassembled WGS sequence"/>
</dbReference>
<evidence type="ECO:0000313" key="2">
    <source>
        <dbReference type="EMBL" id="CAF1690992.1"/>
    </source>
</evidence>
<comment type="caution">
    <text evidence="2">The sequence shown here is derived from an EMBL/GenBank/DDBJ whole genome shotgun (WGS) entry which is preliminary data.</text>
</comment>
<dbReference type="Proteomes" id="UP000663852">
    <property type="component" value="Unassembled WGS sequence"/>
</dbReference>
<proteinExistence type="predicted"/>
<gene>
    <name evidence="1" type="ORF">EDS130_LOCUS46568</name>
    <name evidence="2" type="ORF">XAT740_LOCUS63990</name>
</gene>
<reference evidence="2" key="1">
    <citation type="submission" date="2021-02" db="EMBL/GenBank/DDBJ databases">
        <authorList>
            <person name="Nowell W R."/>
        </authorList>
    </citation>
    <scope>NUCLEOTIDE SEQUENCE</scope>
</reference>
<name>A0A816HPL0_ADIRI</name>
<evidence type="ECO:0000313" key="3">
    <source>
        <dbReference type="Proteomes" id="UP000663828"/>
    </source>
</evidence>
<keyword evidence="3" id="KW-1185">Reference proteome</keyword>
<sequence>MSAVYDHNTTLWSDKNEHFFHDYRIQPIAQRGPHCVSTVLAMLTGKTPEEFQGKMNTQDPFSWSQALQLYGMRLSYCPMDVRKLKFYMKELIALDDLFTLSYYTTLNSKQILGDPDDNGWITGSHIVILHR</sequence>
<feature type="non-terminal residue" evidence="2">
    <location>
        <position position="131"/>
    </location>
</feature>
<evidence type="ECO:0000313" key="1">
    <source>
        <dbReference type="EMBL" id="CAF1560781.1"/>
    </source>
</evidence>
<accession>A0A816HPL0</accession>
<protein>
    <submittedName>
        <fullName evidence="2">Uncharacterized protein</fullName>
    </submittedName>
</protein>
<organism evidence="2 3">
    <name type="scientific">Adineta ricciae</name>
    <name type="common">Rotifer</name>
    <dbReference type="NCBI Taxonomy" id="249248"/>
    <lineage>
        <taxon>Eukaryota</taxon>
        <taxon>Metazoa</taxon>
        <taxon>Spiralia</taxon>
        <taxon>Gnathifera</taxon>
        <taxon>Rotifera</taxon>
        <taxon>Eurotatoria</taxon>
        <taxon>Bdelloidea</taxon>
        <taxon>Adinetida</taxon>
        <taxon>Adinetidae</taxon>
        <taxon>Adineta</taxon>
    </lineage>
</organism>